<accession>Q5K8T3</accession>
<feature type="region of interest" description="Disordered" evidence="1">
    <location>
        <begin position="1"/>
        <end position="101"/>
    </location>
</feature>
<dbReference type="GeneID" id="3254785"/>
<evidence type="ECO:0000313" key="2">
    <source>
        <dbReference type="EMBL" id="AAW46702.2"/>
    </source>
</evidence>
<dbReference type="RefSeq" id="XP_568219.2">
    <property type="nucleotide sequence ID" value="XM_568219.2"/>
</dbReference>
<organism evidence="2 3">
    <name type="scientific">Cryptococcus deneoformans (strain JEC21 / ATCC MYA-565)</name>
    <name type="common">Cryptococcus neoformans var. neoformans serotype D</name>
    <dbReference type="NCBI Taxonomy" id="214684"/>
    <lineage>
        <taxon>Eukaryota</taxon>
        <taxon>Fungi</taxon>
        <taxon>Dikarya</taxon>
        <taxon>Basidiomycota</taxon>
        <taxon>Agaricomycotina</taxon>
        <taxon>Tremellomycetes</taxon>
        <taxon>Tremellales</taxon>
        <taxon>Cryptococcaceae</taxon>
        <taxon>Cryptococcus</taxon>
        <taxon>Cryptococcus neoformans species complex</taxon>
    </lineage>
</organism>
<keyword evidence="3" id="KW-1185">Reference proteome</keyword>
<dbReference type="EMBL" id="AE017352">
    <property type="protein sequence ID" value="AAW46702.2"/>
    <property type="molecule type" value="Genomic_DNA"/>
</dbReference>
<dbReference type="AlphaFoldDB" id="Q5K8T3"/>
<feature type="compositionally biased region" description="Polar residues" evidence="1">
    <location>
        <begin position="7"/>
        <end position="30"/>
    </location>
</feature>
<dbReference type="VEuPathDB" id="FungiDB:CNL04580"/>
<reference evidence="2 3" key="1">
    <citation type="journal article" date="2005" name="Science">
        <title>The genome of the basidiomycetous yeast and human pathogen Cryptococcus neoformans.</title>
        <authorList>
            <person name="Loftus B.J."/>
            <person name="Fung E."/>
            <person name="Roncaglia P."/>
            <person name="Rowley D."/>
            <person name="Amedeo P."/>
            <person name="Bruno D."/>
            <person name="Vamathevan J."/>
            <person name="Miranda M."/>
            <person name="Anderson I.J."/>
            <person name="Fraser J.A."/>
            <person name="Allen J.E."/>
            <person name="Bosdet I.E."/>
            <person name="Brent M.R."/>
            <person name="Chiu R."/>
            <person name="Doering T.L."/>
            <person name="Donlin M.J."/>
            <person name="D'Souza C.A."/>
            <person name="Fox D.S."/>
            <person name="Grinberg V."/>
            <person name="Fu J."/>
            <person name="Fukushima M."/>
            <person name="Haas B.J."/>
            <person name="Huang J.C."/>
            <person name="Janbon G."/>
            <person name="Jones S.J."/>
            <person name="Koo H.L."/>
            <person name="Krzywinski M.I."/>
            <person name="Kwon-Chung J.K."/>
            <person name="Lengeler K.B."/>
            <person name="Maiti R."/>
            <person name="Marra M.A."/>
            <person name="Marra R.E."/>
            <person name="Mathewson C.A."/>
            <person name="Mitchell T.G."/>
            <person name="Pertea M."/>
            <person name="Riggs F.R."/>
            <person name="Salzberg S.L."/>
            <person name="Schein J.E."/>
            <person name="Shvartsbeyn A."/>
            <person name="Shin H."/>
            <person name="Shumway M."/>
            <person name="Specht C.A."/>
            <person name="Suh B.B."/>
            <person name="Tenney A."/>
            <person name="Utterback T.R."/>
            <person name="Wickes B.L."/>
            <person name="Wortman J.R."/>
            <person name="Wye N.H."/>
            <person name="Kronstad J.W."/>
            <person name="Lodge J.K."/>
            <person name="Heitman J."/>
            <person name="Davis R.W."/>
            <person name="Fraser C.M."/>
            <person name="Hyman R.W."/>
        </authorList>
    </citation>
    <scope>NUCLEOTIDE SEQUENCE [LARGE SCALE GENOMIC DNA]</scope>
    <source>
        <strain evidence="3">JEC21 / ATCC MYA-565</strain>
    </source>
</reference>
<name>Q5K8T3_CRYD1</name>
<sequence>MKRLHFLNSQTKKTVQAYNMSGTQSPSSNKPDPMLPKDVSQMTQADQRPAASGNKPGAAPGEKSEGGVSGSAFKSAQQSADSLSGEGGKSRKEVETGPGPT</sequence>
<proteinExistence type="predicted"/>
<accession>Q55LY6</accession>
<dbReference type="KEGG" id="cne:CNL04580"/>
<evidence type="ECO:0000313" key="3">
    <source>
        <dbReference type="Proteomes" id="UP000002149"/>
    </source>
</evidence>
<dbReference type="InParanoid" id="Q5K8T3"/>
<protein>
    <submittedName>
        <fullName evidence="2">Expressed protein</fullName>
    </submittedName>
</protein>
<dbReference type="PaxDb" id="214684-Q5K8T3"/>
<dbReference type="OrthoDB" id="2571238at2759"/>
<gene>
    <name evidence="2" type="ordered locus">CNL04580</name>
</gene>
<evidence type="ECO:0000256" key="1">
    <source>
        <dbReference type="SAM" id="MobiDB-lite"/>
    </source>
</evidence>
<dbReference type="Proteomes" id="UP000002149">
    <property type="component" value="Chromosome 12"/>
</dbReference>
<feature type="compositionally biased region" description="Polar residues" evidence="1">
    <location>
        <begin position="72"/>
        <end position="82"/>
    </location>
</feature>
<dbReference type="HOGENOM" id="CLU_2558225_0_0_1"/>
<dbReference type="STRING" id="214684.Q5K8T3"/>